<evidence type="ECO:0000313" key="11">
    <source>
        <dbReference type="Proteomes" id="UP000663838"/>
    </source>
</evidence>
<name>A0A820UXU3_9BILA</name>
<evidence type="ECO:0000256" key="3">
    <source>
        <dbReference type="ARBA" id="ARBA00023155"/>
    </source>
</evidence>
<dbReference type="Proteomes" id="UP000663865">
    <property type="component" value="Unassembled WGS sequence"/>
</dbReference>
<evidence type="ECO:0000256" key="2">
    <source>
        <dbReference type="ARBA" id="ARBA00023125"/>
    </source>
</evidence>
<dbReference type="CDD" id="cd00086">
    <property type="entry name" value="homeodomain"/>
    <property type="match status" value="1"/>
</dbReference>
<evidence type="ECO:0000256" key="5">
    <source>
        <dbReference type="PROSITE-ProRule" id="PRU00108"/>
    </source>
</evidence>
<evidence type="ECO:0000313" key="10">
    <source>
        <dbReference type="EMBL" id="CAF4492094.1"/>
    </source>
</evidence>
<feature type="DNA-binding region" description="Homeobox" evidence="5">
    <location>
        <begin position="106"/>
        <end position="165"/>
    </location>
</feature>
<dbReference type="SUPFAM" id="SSF46689">
    <property type="entry name" value="Homeodomain-like"/>
    <property type="match status" value="1"/>
</dbReference>
<dbReference type="PANTHER" id="PTHR24333:SF8">
    <property type="entry name" value="HOMEOBOX PROTEIN CEH-62"/>
    <property type="match status" value="1"/>
</dbReference>
<dbReference type="SMART" id="SM00389">
    <property type="entry name" value="HOX"/>
    <property type="match status" value="1"/>
</dbReference>
<gene>
    <name evidence="9" type="ORF">KIK155_LOCUS25032</name>
    <name evidence="10" type="ORF">TOA249_LOCUS2700</name>
</gene>
<dbReference type="Proteomes" id="UP000663838">
    <property type="component" value="Unassembled WGS sequence"/>
</dbReference>
<keyword evidence="2 5" id="KW-0238">DNA-binding</keyword>
<dbReference type="InterPro" id="IPR009057">
    <property type="entry name" value="Homeodomain-like_sf"/>
</dbReference>
<feature type="region of interest" description="Disordered" evidence="7">
    <location>
        <begin position="165"/>
        <end position="187"/>
    </location>
</feature>
<feature type="domain" description="Homeobox" evidence="8">
    <location>
        <begin position="104"/>
        <end position="164"/>
    </location>
</feature>
<accession>A0A820UXU3</accession>
<dbReference type="Gene3D" id="1.10.10.60">
    <property type="entry name" value="Homeodomain-like"/>
    <property type="match status" value="1"/>
</dbReference>
<keyword evidence="3 5" id="KW-0371">Homeobox</keyword>
<dbReference type="EMBL" id="CAJNYV010004520">
    <property type="protein sequence ID" value="CAF3676470.1"/>
    <property type="molecule type" value="Genomic_DNA"/>
</dbReference>
<keyword evidence="4 5" id="KW-0539">Nucleus</keyword>
<comment type="caution">
    <text evidence="10">The sequence shown here is derived from an EMBL/GenBank/DDBJ whole genome shotgun (WGS) entry which is preliminary data.</text>
</comment>
<dbReference type="InterPro" id="IPR001356">
    <property type="entry name" value="HD"/>
</dbReference>
<dbReference type="GO" id="GO:0000981">
    <property type="term" value="F:DNA-binding transcription factor activity, RNA polymerase II-specific"/>
    <property type="evidence" value="ECO:0007669"/>
    <property type="project" value="InterPro"/>
</dbReference>
<sequence>MAAMIKSSFLIDDLLSAFKRPPTTASSVVALPPPAPAPISIPFNPPKESISILSNDMTPISLNFFQPPNQFNQYAAIKPELHPFFFHGLSFHAYLNSEHSLKHCRRRKARTVFSDHQLNGLEKRFDGQKYLSTPERVELANALNLSEAQVKTWFQNRRMKHKKQVRRQLQNTSGSPLSEEGVDEDECCEENDIDVVSDDECYSNNSSSK</sequence>
<evidence type="ECO:0000256" key="7">
    <source>
        <dbReference type="SAM" id="MobiDB-lite"/>
    </source>
</evidence>
<dbReference type="FunFam" id="1.10.10.60:FF:000373">
    <property type="entry name" value="Blast:Brain-specific homeobox protein"/>
    <property type="match status" value="1"/>
</dbReference>
<comment type="subcellular location">
    <subcellularLocation>
        <location evidence="1 5 6">Nucleus</location>
    </subcellularLocation>
</comment>
<dbReference type="InterPro" id="IPR017970">
    <property type="entry name" value="Homeobox_CS"/>
</dbReference>
<organism evidence="10 11">
    <name type="scientific">Rotaria socialis</name>
    <dbReference type="NCBI Taxonomy" id="392032"/>
    <lineage>
        <taxon>Eukaryota</taxon>
        <taxon>Metazoa</taxon>
        <taxon>Spiralia</taxon>
        <taxon>Gnathifera</taxon>
        <taxon>Rotifera</taxon>
        <taxon>Eurotatoria</taxon>
        <taxon>Bdelloidea</taxon>
        <taxon>Philodinida</taxon>
        <taxon>Philodinidae</taxon>
        <taxon>Rotaria</taxon>
    </lineage>
</organism>
<dbReference type="Pfam" id="PF00046">
    <property type="entry name" value="Homeodomain"/>
    <property type="match status" value="1"/>
</dbReference>
<evidence type="ECO:0000259" key="8">
    <source>
        <dbReference type="PROSITE" id="PS50071"/>
    </source>
</evidence>
<feature type="compositionally biased region" description="Polar residues" evidence="7">
    <location>
        <begin position="167"/>
        <end position="176"/>
    </location>
</feature>
<proteinExistence type="predicted"/>
<dbReference type="GO" id="GO:0003677">
    <property type="term" value="F:DNA binding"/>
    <property type="evidence" value="ECO:0007669"/>
    <property type="project" value="UniProtKB-UniRule"/>
</dbReference>
<reference evidence="10" key="1">
    <citation type="submission" date="2021-02" db="EMBL/GenBank/DDBJ databases">
        <authorList>
            <person name="Nowell W R."/>
        </authorList>
    </citation>
    <scope>NUCLEOTIDE SEQUENCE</scope>
</reference>
<dbReference type="GO" id="GO:0005634">
    <property type="term" value="C:nucleus"/>
    <property type="evidence" value="ECO:0007669"/>
    <property type="project" value="UniProtKB-SubCell"/>
</dbReference>
<evidence type="ECO:0000313" key="9">
    <source>
        <dbReference type="EMBL" id="CAF3676470.1"/>
    </source>
</evidence>
<dbReference type="InterPro" id="IPR050848">
    <property type="entry name" value="Homeobox_TF"/>
</dbReference>
<evidence type="ECO:0000256" key="4">
    <source>
        <dbReference type="ARBA" id="ARBA00023242"/>
    </source>
</evidence>
<dbReference type="PANTHER" id="PTHR24333">
    <property type="entry name" value="HOMEO BOX HB9 LIKE A-RELATED"/>
    <property type="match status" value="1"/>
</dbReference>
<dbReference type="PRINTS" id="PR00024">
    <property type="entry name" value="HOMEOBOX"/>
</dbReference>
<evidence type="ECO:0000256" key="6">
    <source>
        <dbReference type="RuleBase" id="RU000682"/>
    </source>
</evidence>
<dbReference type="EMBL" id="CAJOBS010000088">
    <property type="protein sequence ID" value="CAF4492094.1"/>
    <property type="molecule type" value="Genomic_DNA"/>
</dbReference>
<evidence type="ECO:0000256" key="1">
    <source>
        <dbReference type="ARBA" id="ARBA00004123"/>
    </source>
</evidence>
<dbReference type="AlphaFoldDB" id="A0A820UXU3"/>
<protein>
    <recommendedName>
        <fullName evidence="8">Homeobox domain-containing protein</fullName>
    </recommendedName>
</protein>
<dbReference type="PROSITE" id="PS50071">
    <property type="entry name" value="HOMEOBOX_2"/>
    <property type="match status" value="1"/>
</dbReference>
<dbReference type="PROSITE" id="PS00027">
    <property type="entry name" value="HOMEOBOX_1"/>
    <property type="match status" value="1"/>
</dbReference>
<dbReference type="InterPro" id="IPR020479">
    <property type="entry name" value="HD_metazoa"/>
</dbReference>